<protein>
    <recommendedName>
        <fullName evidence="5">Protein SFI1 homolog</fullName>
    </recommendedName>
</protein>
<accession>A0A8J6KFS9</accession>
<dbReference type="EMBL" id="WNTK01000003">
    <property type="protein sequence ID" value="KAG9487369.1"/>
    <property type="molecule type" value="Genomic_DNA"/>
</dbReference>
<comment type="caution">
    <text evidence="3">The sequence shown here is derived from an EMBL/GenBank/DDBJ whole genome shotgun (WGS) entry which is preliminary data.</text>
</comment>
<keyword evidence="4" id="KW-1185">Reference proteome</keyword>
<name>A0A8J6KFS9_ELECQ</name>
<keyword evidence="1" id="KW-0175">Coiled coil</keyword>
<dbReference type="PANTHER" id="PTHR22028">
    <property type="entry name" value="SFI1 SPINDLE BODY DOMAIN-CONTAINING PROTEIN-RELATED"/>
    <property type="match status" value="1"/>
</dbReference>
<evidence type="ECO:0000313" key="3">
    <source>
        <dbReference type="EMBL" id="KAG9487369.1"/>
    </source>
</evidence>
<sequence>MERRDRQIAHKAGTAKLPPRAPAVAPRAPGNMRAGRSRRPGPYRVTYTWNRGGRLKELRIRHLARKFLHLWMSNTFGRVLPSAARHHYSFRLLRSCFSQWKVEWWTLYKEWRLSVRAECHYRYTLYTMCFKAWRSFVTIQKQDKQKHLIAEQFAQKRTMCLAFHHWVIYIHIHRTKHQMLSEALEFREYRIMCNSWRIWLERIQLRLRLHQMETLALNHWALSLQMRAWLQWKESHHLTEEVKVKEEKAIRHHRCCKLQAAVRAWLLYLHYRQQKKQQRALALCFYHEHVAQRYFTLWTSKMEDVRRMQAKQEHCNSSARRFILQRVFNHWKHFMQISSEEAILQKMAQDHYGLQLMKSGCYAFKKNVCLEQSTQQRKLQADHQYNYSLLRRFWTTWQYCMEQKEENQLLTLTKVACSHYRSVVLQKCFNSWIQYKQQCVIKKVLLAAANDHYDKCLLPQSFQTWREQTYIRQKCKAMEAQATQFYSLCVQRRVLLVWSNKAVHQQDVRLAERMAILHCNSRLMEQYWCTWKGCLAAIYAEREELILASDHYCRRRLSLTFHTWRKRVGDMKAERSREQFASYHHQQLCKRSAWNQWRLFVARRHHKRQMLLCADVHHQQWLLRRVLDVWKHYNRNFQCVLQEVVKRERQHTERMLRDALSTWRNQATAQVGERRHTGIAEHHYKITILKQVFKSWREAAYIQACSREETSKEVKVAVGCLQKRKLCRMFLYWREHSQIKKEERLKMEIAAKHHGRRLLKISVKKWKVNHTLCLRKLLLQRQQIIFSGHRLCLYHLRRWHQLLLEKRELDKRTVQALWHWSINLQGKVFDYWLTYVHERRRKKRRLAEAVEVYRSDLLQKGVTRILQFMSGMKDFRSQLSTQNQLKEVQVQNLAVRRCAMIWKEKVFKRYPQILPQKKVTFQLSGTRMQSQEDRCRSPVECVTNKVGIAPLLAGESALSTIHALRKDRLKPRTPDFLLQSLEREGLLGAVNVEAGNHMASSTRSNVENRSSWMEISPELEMKSPITTNVDTSAAPCPAVSVTPQVASLHQTPLAVTLIPSPWFMPGLERQATTLQQKTPISYPADPHCSHLKPFSDYSSRLLAPSDFIQGTRVPNLPTTENVNLQEKKELLTTEVTETTAIEKELCEIQHILQLYQHQKQELRTWHKHAVVLREWLDTVGLIMNTDEQVTAQEVQRELQQLEEQIEKREQKLSLEKLHVQAYVGRIQEIAASMDLSTQPQCK</sequence>
<evidence type="ECO:0000313" key="4">
    <source>
        <dbReference type="Proteomes" id="UP000770717"/>
    </source>
</evidence>
<evidence type="ECO:0000256" key="2">
    <source>
        <dbReference type="SAM" id="MobiDB-lite"/>
    </source>
</evidence>
<reference evidence="3" key="1">
    <citation type="thesis" date="2020" institute="ProQuest LLC" country="789 East Eisenhower Parkway, Ann Arbor, MI, USA">
        <title>Comparative Genomics and Chromosome Evolution.</title>
        <authorList>
            <person name="Mudd A.B."/>
        </authorList>
    </citation>
    <scope>NUCLEOTIDE SEQUENCE</scope>
    <source>
        <strain evidence="3">HN-11 Male</strain>
        <tissue evidence="3">Kidney and liver</tissue>
    </source>
</reference>
<dbReference type="Proteomes" id="UP000770717">
    <property type="component" value="Unassembled WGS sequence"/>
</dbReference>
<evidence type="ECO:0000256" key="1">
    <source>
        <dbReference type="SAM" id="Coils"/>
    </source>
</evidence>
<dbReference type="InterPro" id="IPR052270">
    <property type="entry name" value="CACF_protein"/>
</dbReference>
<feature type="coiled-coil region" evidence="1">
    <location>
        <begin position="1184"/>
        <end position="1218"/>
    </location>
</feature>
<dbReference type="OrthoDB" id="195843at2759"/>
<gene>
    <name evidence="3" type="ORF">GDO78_007302</name>
</gene>
<dbReference type="GO" id="GO:0019902">
    <property type="term" value="F:phosphatase binding"/>
    <property type="evidence" value="ECO:0007669"/>
    <property type="project" value="TreeGrafter"/>
</dbReference>
<organism evidence="3 4">
    <name type="scientific">Eleutherodactylus coqui</name>
    <name type="common">Puerto Rican coqui</name>
    <dbReference type="NCBI Taxonomy" id="57060"/>
    <lineage>
        <taxon>Eukaryota</taxon>
        <taxon>Metazoa</taxon>
        <taxon>Chordata</taxon>
        <taxon>Craniata</taxon>
        <taxon>Vertebrata</taxon>
        <taxon>Euteleostomi</taxon>
        <taxon>Amphibia</taxon>
        <taxon>Batrachia</taxon>
        <taxon>Anura</taxon>
        <taxon>Neobatrachia</taxon>
        <taxon>Hyloidea</taxon>
        <taxon>Eleutherodactylidae</taxon>
        <taxon>Eleutherodactylinae</taxon>
        <taxon>Eleutherodactylus</taxon>
        <taxon>Eleutherodactylus</taxon>
    </lineage>
</organism>
<dbReference type="AlphaFoldDB" id="A0A8J6KFS9"/>
<evidence type="ECO:0008006" key="5">
    <source>
        <dbReference type="Google" id="ProtNLM"/>
    </source>
</evidence>
<dbReference type="PANTHER" id="PTHR22028:SF4">
    <property type="entry name" value="PROTEIN SFI1 HOMOLOG"/>
    <property type="match status" value="1"/>
</dbReference>
<proteinExistence type="predicted"/>
<feature type="region of interest" description="Disordered" evidence="2">
    <location>
        <begin position="1"/>
        <end position="37"/>
    </location>
</feature>